<feature type="compositionally biased region" description="Basic and acidic residues" evidence="1">
    <location>
        <begin position="27"/>
        <end position="45"/>
    </location>
</feature>
<feature type="compositionally biased region" description="Acidic residues" evidence="1">
    <location>
        <begin position="59"/>
        <end position="82"/>
    </location>
</feature>
<accession>A0AAW1MHZ7</accession>
<evidence type="ECO:0000256" key="1">
    <source>
        <dbReference type="SAM" id="MobiDB-lite"/>
    </source>
</evidence>
<protein>
    <submittedName>
        <fullName evidence="2">Uncharacterized protein</fullName>
    </submittedName>
</protein>
<reference evidence="2 3" key="1">
    <citation type="journal article" date="2024" name="BMC Genomics">
        <title>De novo assembly and annotation of Popillia japonica's genome with initial clues to its potential as an invasive pest.</title>
        <authorList>
            <person name="Cucini C."/>
            <person name="Boschi S."/>
            <person name="Funari R."/>
            <person name="Cardaioli E."/>
            <person name="Iannotti N."/>
            <person name="Marturano G."/>
            <person name="Paoli F."/>
            <person name="Bruttini M."/>
            <person name="Carapelli A."/>
            <person name="Frati F."/>
            <person name="Nardi F."/>
        </authorList>
    </citation>
    <scope>NUCLEOTIDE SEQUENCE [LARGE SCALE GENOMIC DNA]</scope>
    <source>
        <strain evidence="2">DMR45628</strain>
    </source>
</reference>
<sequence>MNRWERTWPLTQAEFENYAENLNLDTDSEKDYYSDDSTSDNKDIDTAEGVSEVENILEVQDDEESDKEPEQDESREEFMEGEEERREDETRERTKDSSGAEMIESSKVGYNWDKSYTVRCKGHHQQKEASDFFKISETTLDPES</sequence>
<evidence type="ECO:0000313" key="3">
    <source>
        <dbReference type="Proteomes" id="UP001458880"/>
    </source>
</evidence>
<evidence type="ECO:0000313" key="2">
    <source>
        <dbReference type="EMBL" id="KAK9745810.1"/>
    </source>
</evidence>
<keyword evidence="3" id="KW-1185">Reference proteome</keyword>
<organism evidence="2 3">
    <name type="scientific">Popillia japonica</name>
    <name type="common">Japanese beetle</name>
    <dbReference type="NCBI Taxonomy" id="7064"/>
    <lineage>
        <taxon>Eukaryota</taxon>
        <taxon>Metazoa</taxon>
        <taxon>Ecdysozoa</taxon>
        <taxon>Arthropoda</taxon>
        <taxon>Hexapoda</taxon>
        <taxon>Insecta</taxon>
        <taxon>Pterygota</taxon>
        <taxon>Neoptera</taxon>
        <taxon>Endopterygota</taxon>
        <taxon>Coleoptera</taxon>
        <taxon>Polyphaga</taxon>
        <taxon>Scarabaeiformia</taxon>
        <taxon>Scarabaeidae</taxon>
        <taxon>Rutelinae</taxon>
        <taxon>Popillia</taxon>
    </lineage>
</organism>
<comment type="caution">
    <text evidence="2">The sequence shown here is derived from an EMBL/GenBank/DDBJ whole genome shotgun (WGS) entry which is preliminary data.</text>
</comment>
<proteinExistence type="predicted"/>
<gene>
    <name evidence="2" type="ORF">QE152_g6577</name>
</gene>
<dbReference type="Proteomes" id="UP001458880">
    <property type="component" value="Unassembled WGS sequence"/>
</dbReference>
<feature type="region of interest" description="Disordered" evidence="1">
    <location>
        <begin position="21"/>
        <end position="106"/>
    </location>
</feature>
<name>A0AAW1MHZ7_POPJA</name>
<dbReference type="AlphaFoldDB" id="A0AAW1MHZ7"/>
<dbReference type="EMBL" id="JASPKY010000045">
    <property type="protein sequence ID" value="KAK9745810.1"/>
    <property type="molecule type" value="Genomic_DNA"/>
</dbReference>
<feature type="compositionally biased region" description="Basic and acidic residues" evidence="1">
    <location>
        <begin position="83"/>
        <end position="98"/>
    </location>
</feature>
<feature type="region of interest" description="Disordered" evidence="1">
    <location>
        <begin position="124"/>
        <end position="144"/>
    </location>
</feature>